<keyword evidence="1" id="KW-0472">Membrane</keyword>
<gene>
    <name evidence="2" type="ORF">B0A55_13102</name>
</gene>
<sequence>MAQLVRTWRGVNEPPNGRLGEMEALHYAYRFAFGIRAVTHLAIVILLATRKLFPNLFSPLALDFLGFRDVFLPPLFTTRTNTKDMATGIHNFFQYDQYVGSTAATA</sequence>
<protein>
    <submittedName>
        <fullName evidence="2">Uncharacterized protein</fullName>
    </submittedName>
</protein>
<evidence type="ECO:0000313" key="2">
    <source>
        <dbReference type="EMBL" id="TKA61810.1"/>
    </source>
</evidence>
<name>A0A4U0WG21_9PEZI</name>
<keyword evidence="1" id="KW-1133">Transmembrane helix</keyword>
<organism evidence="2 3">
    <name type="scientific">Friedmanniomyces simplex</name>
    <dbReference type="NCBI Taxonomy" id="329884"/>
    <lineage>
        <taxon>Eukaryota</taxon>
        <taxon>Fungi</taxon>
        <taxon>Dikarya</taxon>
        <taxon>Ascomycota</taxon>
        <taxon>Pezizomycotina</taxon>
        <taxon>Dothideomycetes</taxon>
        <taxon>Dothideomycetidae</taxon>
        <taxon>Mycosphaerellales</taxon>
        <taxon>Teratosphaeriaceae</taxon>
        <taxon>Friedmanniomyces</taxon>
    </lineage>
</organism>
<feature type="transmembrane region" description="Helical" evidence="1">
    <location>
        <begin position="27"/>
        <end position="48"/>
    </location>
</feature>
<dbReference type="EMBL" id="NAJQ01001163">
    <property type="protein sequence ID" value="TKA61810.1"/>
    <property type="molecule type" value="Genomic_DNA"/>
</dbReference>
<proteinExistence type="predicted"/>
<evidence type="ECO:0000256" key="1">
    <source>
        <dbReference type="SAM" id="Phobius"/>
    </source>
</evidence>
<keyword evidence="3" id="KW-1185">Reference proteome</keyword>
<dbReference type="OrthoDB" id="72269at2759"/>
<reference evidence="2 3" key="1">
    <citation type="submission" date="2017-03" db="EMBL/GenBank/DDBJ databases">
        <title>Genomes of endolithic fungi from Antarctica.</title>
        <authorList>
            <person name="Coleine C."/>
            <person name="Masonjones S."/>
            <person name="Stajich J.E."/>
        </authorList>
    </citation>
    <scope>NUCLEOTIDE SEQUENCE [LARGE SCALE GENOMIC DNA]</scope>
    <source>
        <strain evidence="2 3">CCFEE 5184</strain>
    </source>
</reference>
<evidence type="ECO:0000313" key="3">
    <source>
        <dbReference type="Proteomes" id="UP000309340"/>
    </source>
</evidence>
<comment type="caution">
    <text evidence="2">The sequence shown here is derived from an EMBL/GenBank/DDBJ whole genome shotgun (WGS) entry which is preliminary data.</text>
</comment>
<dbReference type="Proteomes" id="UP000309340">
    <property type="component" value="Unassembled WGS sequence"/>
</dbReference>
<accession>A0A4U0WG21</accession>
<keyword evidence="1" id="KW-0812">Transmembrane</keyword>
<dbReference type="AlphaFoldDB" id="A0A4U0WG21"/>